<dbReference type="AlphaFoldDB" id="A0A2G1VU56"/>
<reference evidence="1 2" key="1">
    <citation type="submission" date="2017-08" db="EMBL/GenBank/DDBJ databases">
        <title>The whole genome shortgun sequences of strain Leeuwenhoekiella nanhaiensis G18 from the South China Sea.</title>
        <authorList>
            <person name="Liu Q."/>
        </authorList>
    </citation>
    <scope>NUCLEOTIDE SEQUENCE [LARGE SCALE GENOMIC DNA]</scope>
    <source>
        <strain evidence="1 2">G18</strain>
    </source>
</reference>
<sequence>MHKVLFFVVFLLSTLTYSQSKEADEILKEGKLLFRLEKGSWYGTDDLLARFKTKIDSVGGYLSYETDEHKINTIFFSRFNPEEILVRYEFDSLPKPQPIKVDTLNPLATNLEKDLITIRQDAKDQAALNEDGFFSFYENTSLNFIPLIDQNQRSVFVLTGPQTNGVVLIGNDYKLNYTKTNEFVKKERIHKSMLQIPYASSENPEKILTTMHSHIVTKHISSTDICTLLLYKNYVEWNQHIVMSKKAVSVFDLQKETLLIMSKKAWDKIYNR</sequence>
<dbReference type="RefSeq" id="WP_099645152.1">
    <property type="nucleotide sequence ID" value="NZ_KZ319288.1"/>
</dbReference>
<accession>A0A2G1VU56</accession>
<evidence type="ECO:0000313" key="1">
    <source>
        <dbReference type="EMBL" id="PHQ30318.1"/>
    </source>
</evidence>
<protein>
    <submittedName>
        <fullName evidence="1">Uncharacterized protein</fullName>
    </submittedName>
</protein>
<gene>
    <name evidence="1" type="ORF">CJ305_04970</name>
</gene>
<proteinExistence type="predicted"/>
<keyword evidence="2" id="KW-1185">Reference proteome</keyword>
<organism evidence="1 2">
    <name type="scientific">Leeuwenhoekiella nanhaiensis</name>
    <dbReference type="NCBI Taxonomy" id="1655491"/>
    <lineage>
        <taxon>Bacteria</taxon>
        <taxon>Pseudomonadati</taxon>
        <taxon>Bacteroidota</taxon>
        <taxon>Flavobacteriia</taxon>
        <taxon>Flavobacteriales</taxon>
        <taxon>Flavobacteriaceae</taxon>
        <taxon>Leeuwenhoekiella</taxon>
    </lineage>
</organism>
<comment type="caution">
    <text evidence="1">The sequence shown here is derived from an EMBL/GenBank/DDBJ whole genome shotgun (WGS) entry which is preliminary data.</text>
</comment>
<dbReference type="Proteomes" id="UP000229433">
    <property type="component" value="Unassembled WGS sequence"/>
</dbReference>
<evidence type="ECO:0000313" key="2">
    <source>
        <dbReference type="Proteomes" id="UP000229433"/>
    </source>
</evidence>
<dbReference type="EMBL" id="NQXA01000002">
    <property type="protein sequence ID" value="PHQ30318.1"/>
    <property type="molecule type" value="Genomic_DNA"/>
</dbReference>
<dbReference type="OrthoDB" id="1075024at2"/>
<name>A0A2G1VU56_9FLAO</name>